<comment type="caution">
    <text evidence="18">The sequence shown here is derived from an EMBL/GenBank/DDBJ whole genome shotgun (WGS) entry which is preliminary data.</text>
</comment>
<accession>D0WGJ8</accession>
<evidence type="ECO:0000313" key="19">
    <source>
        <dbReference type="Proteomes" id="UP000006001"/>
    </source>
</evidence>
<dbReference type="GO" id="GO:0005948">
    <property type="term" value="C:acetolactate synthase complex"/>
    <property type="evidence" value="ECO:0007669"/>
    <property type="project" value="TreeGrafter"/>
</dbReference>
<evidence type="ECO:0000259" key="17">
    <source>
        <dbReference type="Pfam" id="PF02776"/>
    </source>
</evidence>
<dbReference type="InterPro" id="IPR029035">
    <property type="entry name" value="DHS-like_NAD/FAD-binding_dom"/>
</dbReference>
<dbReference type="InterPro" id="IPR000399">
    <property type="entry name" value="TPP-bd_CS"/>
</dbReference>
<dbReference type="UniPathway" id="UPA00047">
    <property type="reaction ID" value="UER00055"/>
</dbReference>
<dbReference type="Pfam" id="PF02775">
    <property type="entry name" value="TPP_enzyme_C"/>
    <property type="match status" value="1"/>
</dbReference>
<proteinExistence type="inferred from homology"/>
<dbReference type="SUPFAM" id="SSF52518">
    <property type="entry name" value="Thiamin diphosphate-binding fold (THDP-binding)"/>
    <property type="match status" value="2"/>
</dbReference>
<dbReference type="SUPFAM" id="SSF52467">
    <property type="entry name" value="DHS-like NAD/FAD-binding domain"/>
    <property type="match status" value="1"/>
</dbReference>
<evidence type="ECO:0000256" key="10">
    <source>
        <dbReference type="ARBA" id="ARBA00022842"/>
    </source>
</evidence>
<comment type="cofactor">
    <cofactor evidence="14">
        <name>Mg(2+)</name>
        <dbReference type="ChEBI" id="CHEBI:18420"/>
    </cofactor>
    <text evidence="14">Binds 1 Mg(2+) ion per subunit.</text>
</comment>
<evidence type="ECO:0000256" key="5">
    <source>
        <dbReference type="ARBA" id="ARBA00022605"/>
    </source>
</evidence>
<dbReference type="NCBIfam" id="TIGR00118">
    <property type="entry name" value="acolac_lg"/>
    <property type="match status" value="1"/>
</dbReference>
<keyword evidence="11 14" id="KW-0786">Thiamine pyrophosphate</keyword>
<dbReference type="UniPathway" id="UPA00049">
    <property type="reaction ID" value="UER00059"/>
</dbReference>
<dbReference type="GO" id="GO:0030976">
    <property type="term" value="F:thiamine pyrophosphate binding"/>
    <property type="evidence" value="ECO:0007669"/>
    <property type="project" value="UniProtKB-UniRule"/>
</dbReference>
<dbReference type="FunFam" id="3.40.50.1220:FF:000008">
    <property type="entry name" value="Acetolactate synthase"/>
    <property type="match status" value="1"/>
</dbReference>
<dbReference type="InterPro" id="IPR029061">
    <property type="entry name" value="THDP-binding"/>
</dbReference>
<dbReference type="eggNOG" id="COG0028">
    <property type="taxonomic scope" value="Bacteria"/>
</dbReference>
<dbReference type="InterPro" id="IPR012846">
    <property type="entry name" value="Acetolactate_synth_lsu"/>
</dbReference>
<keyword evidence="12 14" id="KW-0100">Branched-chain amino acid biosynthesis</keyword>
<keyword evidence="6" id="KW-0285">Flavoprotein</keyword>
<reference evidence="18" key="1">
    <citation type="submission" date="2009-10" db="EMBL/GenBank/DDBJ databases">
        <authorList>
            <person name="Weinstock G."/>
            <person name="Sodergren E."/>
            <person name="Clifton S."/>
            <person name="Fulton L."/>
            <person name="Fulton B."/>
            <person name="Courtney L."/>
            <person name="Fronick C."/>
            <person name="Harrison M."/>
            <person name="Strong C."/>
            <person name="Farmer C."/>
            <person name="Delahaunty K."/>
            <person name="Markovic C."/>
            <person name="Hall O."/>
            <person name="Minx P."/>
            <person name="Tomlinson C."/>
            <person name="Mitreva M."/>
            <person name="Nelson J."/>
            <person name="Hou S."/>
            <person name="Wollam A."/>
            <person name="Pepin K.H."/>
            <person name="Johnson M."/>
            <person name="Bhonagiri V."/>
            <person name="Nash W.E."/>
            <person name="Warren W."/>
            <person name="Chinwalla A."/>
            <person name="Mardis E.R."/>
            <person name="Wilson R.K."/>
        </authorList>
    </citation>
    <scope>NUCLEOTIDE SEQUENCE [LARGE SCALE GENOMIC DNA]</scope>
    <source>
        <strain evidence="18">ATCC 700122</strain>
    </source>
</reference>
<keyword evidence="8 14" id="KW-0479">Metal-binding</keyword>
<evidence type="ECO:0000256" key="1">
    <source>
        <dbReference type="ARBA" id="ARBA00004974"/>
    </source>
</evidence>
<dbReference type="HOGENOM" id="CLU_013748_1_2_11"/>
<protein>
    <recommendedName>
        <fullName evidence="4 14">Acetolactate synthase</fullName>
        <ecNumber evidence="4 14">2.2.1.6</ecNumber>
    </recommendedName>
</protein>
<name>D0WGJ8_SLAES</name>
<comment type="similarity">
    <text evidence="3 14">Belongs to the TPP enzyme family.</text>
</comment>
<evidence type="ECO:0000256" key="14">
    <source>
        <dbReference type="RuleBase" id="RU003591"/>
    </source>
</evidence>
<dbReference type="GO" id="GO:0009099">
    <property type="term" value="P:L-valine biosynthetic process"/>
    <property type="evidence" value="ECO:0007669"/>
    <property type="project" value="UniProtKB-UniPathway"/>
</dbReference>
<evidence type="ECO:0000256" key="3">
    <source>
        <dbReference type="ARBA" id="ARBA00007812"/>
    </source>
</evidence>
<evidence type="ECO:0000256" key="13">
    <source>
        <dbReference type="ARBA" id="ARBA00048670"/>
    </source>
</evidence>
<keyword evidence="5 14" id="KW-0028">Amino-acid biosynthesis</keyword>
<dbReference type="InterPro" id="IPR011766">
    <property type="entry name" value="TPP_enzyme_TPP-bd"/>
</dbReference>
<evidence type="ECO:0000256" key="11">
    <source>
        <dbReference type="ARBA" id="ARBA00023052"/>
    </source>
</evidence>
<comment type="cofactor">
    <cofactor evidence="14">
        <name>thiamine diphosphate</name>
        <dbReference type="ChEBI" id="CHEBI:58937"/>
    </cofactor>
    <text evidence="14">Binds 1 thiamine pyrophosphate per subunit.</text>
</comment>
<evidence type="ECO:0000256" key="2">
    <source>
        <dbReference type="ARBA" id="ARBA00005025"/>
    </source>
</evidence>
<dbReference type="RefSeq" id="WP_006362208.1">
    <property type="nucleotide sequence ID" value="NZ_GG700630.1"/>
</dbReference>
<dbReference type="Proteomes" id="UP000006001">
    <property type="component" value="Unassembled WGS sequence"/>
</dbReference>
<dbReference type="CDD" id="cd02015">
    <property type="entry name" value="TPP_AHAS"/>
    <property type="match status" value="1"/>
</dbReference>
<dbReference type="STRING" id="649764.HMPREF0762_00952"/>
<dbReference type="FunFam" id="3.40.50.970:FF:000007">
    <property type="entry name" value="Acetolactate synthase"/>
    <property type="match status" value="1"/>
</dbReference>
<dbReference type="GeneID" id="85007510"/>
<dbReference type="PANTHER" id="PTHR18968:SF13">
    <property type="entry name" value="ACETOLACTATE SYNTHASE CATALYTIC SUBUNIT, MITOCHONDRIAL"/>
    <property type="match status" value="1"/>
</dbReference>
<dbReference type="GO" id="GO:0050660">
    <property type="term" value="F:flavin adenine dinucleotide binding"/>
    <property type="evidence" value="ECO:0007669"/>
    <property type="project" value="InterPro"/>
</dbReference>
<feature type="domain" description="Thiamine pyrophosphate enzyme TPP-binding" evidence="16">
    <location>
        <begin position="423"/>
        <end position="571"/>
    </location>
</feature>
<dbReference type="InterPro" id="IPR039368">
    <property type="entry name" value="AHAS_TPP"/>
</dbReference>
<evidence type="ECO:0000256" key="8">
    <source>
        <dbReference type="ARBA" id="ARBA00022723"/>
    </source>
</evidence>
<feature type="domain" description="Thiamine pyrophosphate enzyme central" evidence="15">
    <location>
        <begin position="222"/>
        <end position="355"/>
    </location>
</feature>
<keyword evidence="10 14" id="KW-0460">Magnesium</keyword>
<evidence type="ECO:0000256" key="12">
    <source>
        <dbReference type="ARBA" id="ARBA00023304"/>
    </source>
</evidence>
<dbReference type="InterPro" id="IPR012000">
    <property type="entry name" value="Thiamin_PyroP_enz_cen_dom"/>
</dbReference>
<dbReference type="AlphaFoldDB" id="D0WGJ8"/>
<sequence length="617" mass="65220">MMNLTEELELKRAAVAGAPLGPGTATPYEGKKMTGARAIVASLEAEGVDVIFGYPGGTVIKIYDALYDSPIRHILARHEQGAAHMADGYARVTGRPGVCLVTSGPGATNVVTAIATAYMDSVPMVVITGQVQRAVIGTDAFQEADIVGITMPVVKHSFLLQSTDDLTATVREAFYIASTGRPGPVLIDVPADISGSEMAFHYPGGVNLPSYRPTYKGNAKQIRQAVNALKRSRRPLLYVGGGAVRSLAEAEVLTLAHTQQIPVVTTLMGKGVIEADDPLNLGNVGMHGSKYANKAMSECDLLICVGARFSDRVTGNLATFAPDATVIHIDVDPAEIGKIRDPQIPIVGDAQIVLAGINEQAAKAKLCDIGSAWAATCAAWRDRWPLYGAGIEAQEQPGTIVPEIAMKHLSDRLDQDASVVATDVGQHQMWALQHIDRSHPGSFLTSGGLGTMGFGLPAAIGAQIAAPDCKVVLVTGDGSFQMCSQEMATAAIQKAPVKVMIFDNRALGMVHQWQKLFYDGRFSETVLDPVPDFVKLADAYGWQAARVSDPSKIDGAIDEMLAADGPFLLDVAISENQNVFPMVPAGGNLARPIGVIDMTRGGVRVDDAGADEEGGRE</sequence>
<dbReference type="GO" id="GO:0003984">
    <property type="term" value="F:acetolactate synthase activity"/>
    <property type="evidence" value="ECO:0007669"/>
    <property type="project" value="UniProtKB-EC"/>
</dbReference>
<dbReference type="Pfam" id="PF02776">
    <property type="entry name" value="TPP_enzyme_N"/>
    <property type="match status" value="1"/>
</dbReference>
<keyword evidence="9" id="KW-0274">FAD</keyword>
<keyword evidence="19" id="KW-1185">Reference proteome</keyword>
<organism evidence="18 19">
    <name type="scientific">Slackia exigua (strain ATCC 700122 / DSM 15923 / CIP 105133 / JCM 11022 / KCTC 5966 / S-7)</name>
    <dbReference type="NCBI Taxonomy" id="649764"/>
    <lineage>
        <taxon>Bacteria</taxon>
        <taxon>Bacillati</taxon>
        <taxon>Actinomycetota</taxon>
        <taxon>Coriobacteriia</taxon>
        <taxon>Eggerthellales</taxon>
        <taxon>Eggerthellaceae</taxon>
        <taxon>Slackia</taxon>
    </lineage>
</organism>
<dbReference type="Gene3D" id="3.40.50.1220">
    <property type="entry name" value="TPP-binding domain"/>
    <property type="match status" value="1"/>
</dbReference>
<dbReference type="Pfam" id="PF00205">
    <property type="entry name" value="TPP_enzyme_M"/>
    <property type="match status" value="1"/>
</dbReference>
<evidence type="ECO:0000256" key="6">
    <source>
        <dbReference type="ARBA" id="ARBA00022630"/>
    </source>
</evidence>
<dbReference type="InterPro" id="IPR045229">
    <property type="entry name" value="TPP_enz"/>
</dbReference>
<evidence type="ECO:0000259" key="15">
    <source>
        <dbReference type="Pfam" id="PF00205"/>
    </source>
</evidence>
<feature type="domain" description="Thiamine pyrophosphate enzyme N-terminal TPP-binding" evidence="17">
    <location>
        <begin position="33"/>
        <end position="147"/>
    </location>
</feature>
<dbReference type="PANTHER" id="PTHR18968">
    <property type="entry name" value="THIAMINE PYROPHOSPHATE ENZYMES"/>
    <property type="match status" value="1"/>
</dbReference>
<comment type="pathway">
    <text evidence="2 14">Amino-acid biosynthesis; L-valine biosynthesis; L-valine from pyruvate: step 1/4.</text>
</comment>
<evidence type="ECO:0000313" key="18">
    <source>
        <dbReference type="EMBL" id="EEZ61611.1"/>
    </source>
</evidence>
<dbReference type="OrthoDB" id="4494979at2"/>
<dbReference type="Gene3D" id="3.40.50.970">
    <property type="match status" value="2"/>
</dbReference>
<evidence type="ECO:0000256" key="4">
    <source>
        <dbReference type="ARBA" id="ARBA00013145"/>
    </source>
</evidence>
<dbReference type="EMBL" id="ACUX02000006">
    <property type="protein sequence ID" value="EEZ61611.1"/>
    <property type="molecule type" value="Genomic_DNA"/>
</dbReference>
<evidence type="ECO:0000256" key="7">
    <source>
        <dbReference type="ARBA" id="ARBA00022679"/>
    </source>
</evidence>
<dbReference type="FunFam" id="3.40.50.970:FF:000016">
    <property type="entry name" value="Acetolactate synthase"/>
    <property type="match status" value="1"/>
</dbReference>
<dbReference type="EC" id="2.2.1.6" evidence="4 14"/>
<dbReference type="GO" id="GO:0009097">
    <property type="term" value="P:isoleucine biosynthetic process"/>
    <property type="evidence" value="ECO:0007669"/>
    <property type="project" value="UniProtKB-UniPathway"/>
</dbReference>
<dbReference type="PROSITE" id="PS00187">
    <property type="entry name" value="TPP_ENZYMES"/>
    <property type="match status" value="1"/>
</dbReference>
<evidence type="ECO:0000259" key="16">
    <source>
        <dbReference type="Pfam" id="PF02775"/>
    </source>
</evidence>
<dbReference type="InterPro" id="IPR012001">
    <property type="entry name" value="Thiamin_PyroP_enz_TPP-bd_dom"/>
</dbReference>
<comment type="pathway">
    <text evidence="1 14">Amino-acid biosynthesis; L-isoleucine biosynthesis; L-isoleucine from 2-oxobutanoate: step 1/4.</text>
</comment>
<dbReference type="GO" id="GO:0000287">
    <property type="term" value="F:magnesium ion binding"/>
    <property type="evidence" value="ECO:0007669"/>
    <property type="project" value="UniProtKB-UniRule"/>
</dbReference>
<gene>
    <name evidence="18" type="primary">ilvB</name>
    <name evidence="18" type="ORF">HMPREF0762_00952</name>
</gene>
<dbReference type="CDD" id="cd07035">
    <property type="entry name" value="TPP_PYR_POX_like"/>
    <property type="match status" value="1"/>
</dbReference>
<comment type="catalytic activity">
    <reaction evidence="13 14">
        <text>2 pyruvate + H(+) = (2S)-2-acetolactate + CO2</text>
        <dbReference type="Rhea" id="RHEA:25249"/>
        <dbReference type="ChEBI" id="CHEBI:15361"/>
        <dbReference type="ChEBI" id="CHEBI:15378"/>
        <dbReference type="ChEBI" id="CHEBI:16526"/>
        <dbReference type="ChEBI" id="CHEBI:58476"/>
        <dbReference type="EC" id="2.2.1.6"/>
    </reaction>
</comment>
<keyword evidence="7 14" id="KW-0808">Transferase</keyword>
<evidence type="ECO:0000256" key="9">
    <source>
        <dbReference type="ARBA" id="ARBA00022827"/>
    </source>
</evidence>